<comment type="caution">
    <text evidence="3">The sequence shown here is derived from an EMBL/GenBank/DDBJ whole genome shotgun (WGS) entry which is preliminary data.</text>
</comment>
<evidence type="ECO:0000256" key="1">
    <source>
        <dbReference type="SAM" id="MobiDB-lite"/>
    </source>
</evidence>
<evidence type="ECO:0000313" key="4">
    <source>
        <dbReference type="Proteomes" id="UP000672097"/>
    </source>
</evidence>
<reference evidence="3 4" key="1">
    <citation type="submission" date="2021-04" db="EMBL/GenBank/DDBJ databases">
        <title>The genome sequence of type strain Ideonella paludis KCTC 32238.</title>
        <authorList>
            <person name="Liu Y."/>
        </authorList>
    </citation>
    <scope>NUCLEOTIDE SEQUENCE [LARGE SCALE GENOMIC DNA]</scope>
    <source>
        <strain evidence="3 4">KCTC 32238</strain>
    </source>
</reference>
<dbReference type="RefSeq" id="WP_210805283.1">
    <property type="nucleotide sequence ID" value="NZ_JAGQDG010000001.1"/>
</dbReference>
<sequence>MKAKMRAGVLVGMVGAVCSLTVMAPQAWAAAGQDMAYYPAEWGRIGANLVTWDVAPGRALVLSTVGRHLGRYVADDKGRTITYDQAKVIPNYSTYYDSCSQFVQTSYTSTRIRFKQSEGSADMGKSLITADAQEVVETGCDKGLVVWSSTVDDADTYGYNHVLMSLRQGQADLKVGARIAGMKSGAISDGNAAYMSPADIATLTKGRGLQFADASQTFSYRVDAQGWWVLDLPSGQRAYTRLQTDAQGGQVWLMADVVNGKKQWVQKALMTSAKPSSKFGSVDVAARNWEAGFTVDDPGYGFFTRLRADGSGERGNLDRATGEFIGSPLNRWSLQDGKVVQDIRVSSGAYKRYRTWQSVNKVGDVRWVLEDDSSVYPDGSPGPYVTFKRVHPQLDRGDPPAATQRSAGGMVKGPQELVQAQRERLGRRSPL</sequence>
<gene>
    <name evidence="3" type="ORF">KAK11_01045</name>
</gene>
<dbReference type="EMBL" id="JAGQDG010000001">
    <property type="protein sequence ID" value="MBQ0933895.1"/>
    <property type="molecule type" value="Genomic_DNA"/>
</dbReference>
<name>A0ABS5DRX2_9BURK</name>
<keyword evidence="4" id="KW-1185">Reference proteome</keyword>
<accession>A0ABS5DRX2</accession>
<protein>
    <submittedName>
        <fullName evidence="3">Uncharacterized protein</fullName>
    </submittedName>
</protein>
<keyword evidence="2" id="KW-0732">Signal</keyword>
<feature type="compositionally biased region" description="Basic and acidic residues" evidence="1">
    <location>
        <begin position="421"/>
        <end position="431"/>
    </location>
</feature>
<dbReference type="Proteomes" id="UP000672097">
    <property type="component" value="Unassembled WGS sequence"/>
</dbReference>
<proteinExistence type="predicted"/>
<feature type="region of interest" description="Disordered" evidence="1">
    <location>
        <begin position="390"/>
        <end position="431"/>
    </location>
</feature>
<evidence type="ECO:0000256" key="2">
    <source>
        <dbReference type="SAM" id="SignalP"/>
    </source>
</evidence>
<organism evidence="3 4">
    <name type="scientific">Ideonella paludis</name>
    <dbReference type="NCBI Taxonomy" id="1233411"/>
    <lineage>
        <taxon>Bacteria</taxon>
        <taxon>Pseudomonadati</taxon>
        <taxon>Pseudomonadota</taxon>
        <taxon>Betaproteobacteria</taxon>
        <taxon>Burkholderiales</taxon>
        <taxon>Sphaerotilaceae</taxon>
        <taxon>Ideonella</taxon>
    </lineage>
</organism>
<feature type="signal peptide" evidence="2">
    <location>
        <begin position="1"/>
        <end position="29"/>
    </location>
</feature>
<feature type="chain" id="PRO_5046071642" evidence="2">
    <location>
        <begin position="30"/>
        <end position="431"/>
    </location>
</feature>
<evidence type="ECO:0000313" key="3">
    <source>
        <dbReference type="EMBL" id="MBQ0933895.1"/>
    </source>
</evidence>